<feature type="domain" description="HTH araC/xylS-type" evidence="7">
    <location>
        <begin position="443"/>
        <end position="541"/>
    </location>
</feature>
<dbReference type="InterPro" id="IPR001789">
    <property type="entry name" value="Sig_transdc_resp-reg_receiver"/>
</dbReference>
<dbReference type="PANTHER" id="PTHR43280:SF10">
    <property type="entry name" value="REGULATORY PROTEIN POCR"/>
    <property type="match status" value="1"/>
</dbReference>
<evidence type="ECO:0000313" key="9">
    <source>
        <dbReference type="EMBL" id="PNU01601.1"/>
    </source>
</evidence>
<accession>A0A2K2FNB9</accession>
<dbReference type="KEGG" id="cthd:CDO33_16910"/>
<feature type="modified residue" description="4-aspartylphosphate" evidence="6">
    <location>
        <position position="55"/>
    </location>
</feature>
<dbReference type="AlphaFoldDB" id="A0A2K2FNB9"/>
<dbReference type="InterPro" id="IPR011006">
    <property type="entry name" value="CheY-like_superfamily"/>
</dbReference>
<evidence type="ECO:0000256" key="3">
    <source>
        <dbReference type="ARBA" id="ARBA00023125"/>
    </source>
</evidence>
<dbReference type="SMART" id="SM00342">
    <property type="entry name" value="HTH_ARAC"/>
    <property type="match status" value="1"/>
</dbReference>
<comment type="function">
    <text evidence="5">May play the central regulatory role in sporulation. It may be an element of the effector pathway responsible for the activation of sporulation genes in response to nutritional stress. Spo0A may act in concert with spo0H (a sigma factor) to control the expression of some genes that are critical to the sporulation process.</text>
</comment>
<comment type="caution">
    <text evidence="9">The sequence shown here is derived from an EMBL/GenBank/DDBJ whole genome shotgun (WGS) entry which is preliminary data.</text>
</comment>
<dbReference type="EMBL" id="NIOJ01000001">
    <property type="protein sequence ID" value="PNU01601.1"/>
    <property type="molecule type" value="Genomic_DNA"/>
</dbReference>
<organism evidence="9 10">
    <name type="scientific">Clostridium thermosuccinogenes</name>
    <dbReference type="NCBI Taxonomy" id="84032"/>
    <lineage>
        <taxon>Bacteria</taxon>
        <taxon>Bacillati</taxon>
        <taxon>Bacillota</taxon>
        <taxon>Clostridia</taxon>
        <taxon>Eubacteriales</taxon>
        <taxon>Clostridiaceae</taxon>
        <taxon>Clostridium</taxon>
    </lineage>
</organism>
<sequence>MYKMLIVDDNPRHRRNAANITNWDALEISIVGEYANGKLALDNIDTSNPDIILADVSMPVMDGIEMARLLKESHPNIKIIFMSCYDEFEYVRSAIDLDAYGYILKPFKAEELIRVIKKVLNIYKVEDALQKEREEMAQYINQSLPLLQEQFLRELLYGTCSANEDILKRWRFLKMELPQNYKVRVIVFHLNIDPAEQTRDDMDYKYLTSYTIKRIIDNMSCNCKLYSLQSSSMEYSIIAIKDDAVPESPEKDSNDFWNIVVKLKEDIKAKLNIDIVIGISNTSDNIRDIYILNQQALSALNTKVYTNGSQMILYQEIEDAQNASFEEKVNLQELFMEVKQLLSRGGTGDILKFIDKYLSEDTILQSDNYIKSLSFSIVNSIQIILMENDESFDNIFNEKLIVWNKLDNFNTIKDVRNWLFNLINTCRQYLSNKDTQGYGLVVQKIKDYIHNHYHERITLDDFARLTNYSGTHLTNVFREATGKTVFDYLIDYRMEKAKEMLKSRSSKIYLVAEQVGYTNISHFCLQFKKHTGLSPTEFKNS</sequence>
<reference evidence="9 10" key="1">
    <citation type="submission" date="2017-06" db="EMBL/GenBank/DDBJ databases">
        <title>Investigating the central metabolism of Clostridium thermosuccinogenes.</title>
        <authorList>
            <person name="Koendjbiharie J.G."/>
            <person name="van Kranenburg R."/>
        </authorList>
    </citation>
    <scope>NUCLEOTIDE SEQUENCE [LARGE SCALE GENOMIC DNA]</scope>
    <source>
        <strain evidence="9 10">DSM 5806</strain>
    </source>
</reference>
<dbReference type="Proteomes" id="UP000236151">
    <property type="component" value="Unassembled WGS sequence"/>
</dbReference>
<evidence type="ECO:0000256" key="5">
    <source>
        <dbReference type="ARBA" id="ARBA00024867"/>
    </source>
</evidence>
<dbReference type="PANTHER" id="PTHR43280">
    <property type="entry name" value="ARAC-FAMILY TRANSCRIPTIONAL REGULATOR"/>
    <property type="match status" value="1"/>
</dbReference>
<evidence type="ECO:0000256" key="4">
    <source>
        <dbReference type="ARBA" id="ARBA00023163"/>
    </source>
</evidence>
<dbReference type="Gene3D" id="3.40.50.2300">
    <property type="match status" value="1"/>
</dbReference>
<dbReference type="PROSITE" id="PS50110">
    <property type="entry name" value="RESPONSE_REGULATORY"/>
    <property type="match status" value="1"/>
</dbReference>
<proteinExistence type="predicted"/>
<dbReference type="SUPFAM" id="SSF52172">
    <property type="entry name" value="CheY-like"/>
    <property type="match status" value="1"/>
</dbReference>
<evidence type="ECO:0000256" key="2">
    <source>
        <dbReference type="ARBA" id="ARBA00023015"/>
    </source>
</evidence>
<keyword evidence="10" id="KW-1185">Reference proteome</keyword>
<evidence type="ECO:0000256" key="1">
    <source>
        <dbReference type="ARBA" id="ARBA00018672"/>
    </source>
</evidence>
<dbReference type="Gene3D" id="1.10.10.60">
    <property type="entry name" value="Homeodomain-like"/>
    <property type="match status" value="2"/>
</dbReference>
<dbReference type="GO" id="GO:0000160">
    <property type="term" value="P:phosphorelay signal transduction system"/>
    <property type="evidence" value="ECO:0007669"/>
    <property type="project" value="InterPro"/>
</dbReference>
<evidence type="ECO:0000256" key="6">
    <source>
        <dbReference type="PROSITE-ProRule" id="PRU00169"/>
    </source>
</evidence>
<protein>
    <recommendedName>
        <fullName evidence="1">Stage 0 sporulation protein A homolog</fullName>
    </recommendedName>
</protein>
<dbReference type="OrthoDB" id="1934152at2"/>
<evidence type="ECO:0000259" key="7">
    <source>
        <dbReference type="PROSITE" id="PS01124"/>
    </source>
</evidence>
<dbReference type="InterPro" id="IPR009057">
    <property type="entry name" value="Homeodomain-like_sf"/>
</dbReference>
<dbReference type="GO" id="GO:0043565">
    <property type="term" value="F:sequence-specific DNA binding"/>
    <property type="evidence" value="ECO:0007669"/>
    <property type="project" value="InterPro"/>
</dbReference>
<dbReference type="Pfam" id="PF00072">
    <property type="entry name" value="Response_reg"/>
    <property type="match status" value="1"/>
</dbReference>
<feature type="domain" description="Response regulatory" evidence="8">
    <location>
        <begin position="3"/>
        <end position="120"/>
    </location>
</feature>
<keyword evidence="4" id="KW-0804">Transcription</keyword>
<dbReference type="RefSeq" id="WP_103079830.1">
    <property type="nucleotide sequence ID" value="NZ_CP021850.1"/>
</dbReference>
<dbReference type="InterPro" id="IPR018060">
    <property type="entry name" value="HTH_AraC"/>
</dbReference>
<dbReference type="Pfam" id="PF12833">
    <property type="entry name" value="HTH_18"/>
    <property type="match status" value="1"/>
</dbReference>
<dbReference type="SMART" id="SM00448">
    <property type="entry name" value="REC"/>
    <property type="match status" value="1"/>
</dbReference>
<keyword evidence="6" id="KW-0597">Phosphoprotein</keyword>
<dbReference type="PROSITE" id="PS01124">
    <property type="entry name" value="HTH_ARAC_FAMILY_2"/>
    <property type="match status" value="1"/>
</dbReference>
<keyword evidence="2" id="KW-0805">Transcription regulation</keyword>
<gene>
    <name evidence="9" type="ORF">CDQ84_00920</name>
</gene>
<keyword evidence="3" id="KW-0238">DNA-binding</keyword>
<evidence type="ECO:0000313" key="10">
    <source>
        <dbReference type="Proteomes" id="UP000236151"/>
    </source>
</evidence>
<name>A0A2K2FNB9_9CLOT</name>
<dbReference type="CDD" id="cd17536">
    <property type="entry name" value="REC_YesN-like"/>
    <property type="match status" value="1"/>
</dbReference>
<dbReference type="GO" id="GO:0003700">
    <property type="term" value="F:DNA-binding transcription factor activity"/>
    <property type="evidence" value="ECO:0007669"/>
    <property type="project" value="InterPro"/>
</dbReference>
<evidence type="ECO:0000259" key="8">
    <source>
        <dbReference type="PROSITE" id="PS50110"/>
    </source>
</evidence>
<dbReference type="SUPFAM" id="SSF46689">
    <property type="entry name" value="Homeodomain-like"/>
    <property type="match status" value="2"/>
</dbReference>